<dbReference type="InParanoid" id="I2H3G6"/>
<dbReference type="GO" id="GO:0008198">
    <property type="term" value="F:ferrous iron binding"/>
    <property type="evidence" value="ECO:0007669"/>
    <property type="project" value="EnsemblFungi"/>
</dbReference>
<dbReference type="OMA" id="SCYARTD"/>
<protein>
    <recommendedName>
        <fullName evidence="12">uS12 prolyl 3,4-dihydroxylase</fullName>
    </recommendedName>
</protein>
<keyword evidence="4" id="KW-0479">Metal-binding</keyword>
<keyword evidence="8" id="KW-0408">Iron</keyword>
<keyword evidence="6" id="KW-0223">Dioxygenase</keyword>
<dbReference type="GO" id="GO:0019826">
    <property type="term" value="F:oxygen sensor activity"/>
    <property type="evidence" value="ECO:0007669"/>
    <property type="project" value="EnsemblFungi"/>
</dbReference>
<dbReference type="PANTHER" id="PTHR12117:SF0">
    <property type="entry name" value="PROLYL 3-HYDROXYLASE OGFOD1"/>
    <property type="match status" value="1"/>
</dbReference>
<dbReference type="GO" id="GO:0005634">
    <property type="term" value="C:nucleus"/>
    <property type="evidence" value="ECO:0007669"/>
    <property type="project" value="UniProtKB-SubCell"/>
</dbReference>
<evidence type="ECO:0000313" key="16">
    <source>
        <dbReference type="Proteomes" id="UP000002866"/>
    </source>
</evidence>
<evidence type="ECO:0000256" key="7">
    <source>
        <dbReference type="ARBA" id="ARBA00023002"/>
    </source>
</evidence>
<dbReference type="GO" id="GO:0031543">
    <property type="term" value="F:peptidyl-proline dioxygenase activity"/>
    <property type="evidence" value="ECO:0007669"/>
    <property type="project" value="EnsemblFungi"/>
</dbReference>
<dbReference type="GO" id="GO:0140311">
    <property type="term" value="F:protein sequestering activity"/>
    <property type="evidence" value="ECO:0007669"/>
    <property type="project" value="EnsemblFungi"/>
</dbReference>
<comment type="catalytic activity">
    <reaction evidence="10">
        <text>[ribosomal protein uS12]-L-proline + 2-oxoglutarate + O2 = [ribosomal protein uS12]-(3S)-3-hydroxy-L-proline + succinate + CO2</text>
        <dbReference type="Rhea" id="RHEA:54156"/>
        <dbReference type="Rhea" id="RHEA-COMP:13816"/>
        <dbReference type="Rhea" id="RHEA-COMP:13818"/>
        <dbReference type="ChEBI" id="CHEBI:15379"/>
        <dbReference type="ChEBI" id="CHEBI:16526"/>
        <dbReference type="ChEBI" id="CHEBI:16810"/>
        <dbReference type="ChEBI" id="CHEBI:30031"/>
        <dbReference type="ChEBI" id="CHEBI:50342"/>
        <dbReference type="ChEBI" id="CHEBI:85428"/>
    </reaction>
</comment>
<keyword evidence="9" id="KW-0539">Nucleus</keyword>
<dbReference type="GO" id="GO:0006450">
    <property type="term" value="P:regulation of translational fidelity"/>
    <property type="evidence" value="ECO:0007669"/>
    <property type="project" value="EnsemblFungi"/>
</dbReference>
<evidence type="ECO:0000256" key="5">
    <source>
        <dbReference type="ARBA" id="ARBA00022896"/>
    </source>
</evidence>
<feature type="domain" description="Fe2OG dioxygenase" evidence="14">
    <location>
        <begin position="134"/>
        <end position="243"/>
    </location>
</feature>
<gene>
    <name evidence="15" type="primary">TBLA0D04210</name>
    <name evidence="15" type="ORF">TBLA_0D04210</name>
</gene>
<dbReference type="Gene3D" id="2.60.120.620">
    <property type="entry name" value="q2cbj1_9rhob like domain"/>
    <property type="match status" value="1"/>
</dbReference>
<evidence type="ECO:0000256" key="8">
    <source>
        <dbReference type="ARBA" id="ARBA00023004"/>
    </source>
</evidence>
<evidence type="ECO:0000256" key="2">
    <source>
        <dbReference type="ARBA" id="ARBA00004123"/>
    </source>
</evidence>
<dbReference type="InterPro" id="IPR039558">
    <property type="entry name" value="TPA1/OFD1_N"/>
</dbReference>
<dbReference type="GO" id="GO:0006415">
    <property type="term" value="P:translational termination"/>
    <property type="evidence" value="ECO:0007669"/>
    <property type="project" value="EnsemblFungi"/>
</dbReference>
<evidence type="ECO:0000313" key="15">
    <source>
        <dbReference type="EMBL" id="CCH60918.1"/>
    </source>
</evidence>
<evidence type="ECO:0000256" key="13">
    <source>
        <dbReference type="SAM" id="MobiDB-lite"/>
    </source>
</evidence>
<dbReference type="InterPro" id="IPR005123">
    <property type="entry name" value="Oxoglu/Fe-dep_dioxygenase_dom"/>
</dbReference>
<dbReference type="Pfam" id="PF13661">
    <property type="entry name" value="2OG-FeII_Oxy_4"/>
    <property type="match status" value="1"/>
</dbReference>
<dbReference type="GO" id="GO:0031418">
    <property type="term" value="F:L-ascorbic acid binding"/>
    <property type="evidence" value="ECO:0007669"/>
    <property type="project" value="UniProtKB-KW"/>
</dbReference>
<dbReference type="FunFam" id="2.60.120.620:FF:000014">
    <property type="entry name" value="Prolyl 3,4-dihydroxylase TPA1"/>
    <property type="match status" value="1"/>
</dbReference>
<dbReference type="InterPro" id="IPR043044">
    <property type="entry name" value="TPA1/Ofd1_C"/>
</dbReference>
<dbReference type="GO" id="GO:0005737">
    <property type="term" value="C:cytoplasm"/>
    <property type="evidence" value="ECO:0007669"/>
    <property type="project" value="TreeGrafter"/>
</dbReference>
<dbReference type="InterPro" id="IPR006620">
    <property type="entry name" value="Pro_4_hyd_alph"/>
</dbReference>
<dbReference type="InterPro" id="IPR019601">
    <property type="entry name" value="Oxoglutarate/Fe-dep_Oase_C"/>
</dbReference>
<dbReference type="RefSeq" id="XP_004180437.1">
    <property type="nucleotide sequence ID" value="XM_004180389.1"/>
</dbReference>
<dbReference type="GO" id="GO:0032436">
    <property type="term" value="P:positive regulation of proteasomal ubiquitin-dependent protein catabolic process"/>
    <property type="evidence" value="ECO:0007669"/>
    <property type="project" value="EnsemblFungi"/>
</dbReference>
<dbReference type="GO" id="GO:0006449">
    <property type="term" value="P:regulation of translational termination"/>
    <property type="evidence" value="ECO:0007669"/>
    <property type="project" value="EnsemblFungi"/>
</dbReference>
<dbReference type="GO" id="GO:0008143">
    <property type="term" value="F:poly(A) binding"/>
    <property type="evidence" value="ECO:0007669"/>
    <property type="project" value="EnsemblFungi"/>
</dbReference>
<dbReference type="Gene3D" id="3.60.130.20">
    <property type="entry name" value="Oxoglutarate/iron-dependent oxygenase, C-terminal degradation domain"/>
    <property type="match status" value="1"/>
</dbReference>
<dbReference type="Pfam" id="PF10637">
    <property type="entry name" value="Ofd1_CTDD"/>
    <property type="match status" value="1"/>
</dbReference>
<evidence type="ECO:0000256" key="3">
    <source>
        <dbReference type="ARBA" id="ARBA00007443"/>
    </source>
</evidence>
<dbReference type="eggNOG" id="KOG3844">
    <property type="taxonomic scope" value="Eukaryota"/>
</dbReference>
<keyword evidence="7" id="KW-0560">Oxidoreductase</keyword>
<comment type="subcellular location">
    <subcellularLocation>
        <location evidence="2">Nucleus</location>
    </subcellularLocation>
</comment>
<evidence type="ECO:0000256" key="11">
    <source>
        <dbReference type="ARBA" id="ARBA00051966"/>
    </source>
</evidence>
<dbReference type="HOGENOM" id="CLU_017005_0_0_1"/>
<dbReference type="KEGG" id="tbl:TBLA_0D04210"/>
<evidence type="ECO:0000256" key="4">
    <source>
        <dbReference type="ARBA" id="ARBA00022723"/>
    </source>
</evidence>
<dbReference type="PROSITE" id="PS51471">
    <property type="entry name" value="FE2OG_OXY"/>
    <property type="match status" value="1"/>
</dbReference>
<dbReference type="AlphaFoldDB" id="I2H3G6"/>
<comment type="catalytic activity">
    <reaction evidence="11">
        <text>[ribosomal protein uS12]-(3S)-3-hydroxy-L-proline + 2-oxoglutarate + O2 = [ribosomal protein uS12]-(3S)-3,4-dihydroxy-L-proline + succinate + CO2</text>
        <dbReference type="Rhea" id="RHEA:54160"/>
        <dbReference type="Rhea" id="RHEA-COMP:13817"/>
        <dbReference type="Rhea" id="RHEA-COMP:13818"/>
        <dbReference type="ChEBI" id="CHEBI:15379"/>
        <dbReference type="ChEBI" id="CHEBI:16526"/>
        <dbReference type="ChEBI" id="CHEBI:16810"/>
        <dbReference type="ChEBI" id="CHEBI:30031"/>
        <dbReference type="ChEBI" id="CHEBI:85428"/>
        <dbReference type="ChEBI" id="CHEBI:138052"/>
    </reaction>
</comment>
<dbReference type="FunCoup" id="I2H3G6">
    <property type="interactions" value="445"/>
</dbReference>
<keyword evidence="5" id="KW-0847">Vitamin C</keyword>
<comment type="cofactor">
    <cofactor evidence="1">
        <name>L-ascorbate</name>
        <dbReference type="ChEBI" id="CHEBI:38290"/>
    </cofactor>
</comment>
<dbReference type="SMART" id="SM00702">
    <property type="entry name" value="P4Hc"/>
    <property type="match status" value="1"/>
</dbReference>
<proteinExistence type="inferred from homology"/>
<sequence>MKRSSENSNDSSKIQVTEDGKAKSLFNSKLWDPEFRDQMKDTITNNKPYEWGTITDLVDDELLRAVRKEIETEISFSTKETDIYRLNQSGDLANLSNLDDENLKRLPNLYKLRSILYSNEFRKFMAYITQSGKLSESKRDLNIAIYNKNCHLLPHDDVVGSRRISYILYLPEPDRKWKDHYGGGLRLYDSKKENVPYNDPFAKLVPQFNQIAFFKIQPGLSFHDVEEVVVDKNRLSLQGWFHIPQEGEDGYIENEEKEWIQNYITKLTEEDASDELKQYEFPKDDRSLISSSLIKEFEKSFKDFEFTKLTDNDIKLLKDFISEEYLTNEKIAEIQEEFIANSTINLSSFLNDEKSELLKNLIKHEELQNECPNLTKDVKNPWKVASPIHKWKFMYIDGKPELKDDNQEDNEGSNFKLLRETIDQERLKLENELIKVVEFLKSKTFKKFILLLTKMIPITEQILIRRFRSGNDFTMANRIELNKYLENIEGYIASILEATLCLTPSTNWEDGTNGGYEVFMAEVDDNAVNIDIKDTTVYDNKHDSVLINNNASWNTFSLALIDDSLLEFVKYVSFNAKGSRWDIKMKWDVKE</sequence>
<reference evidence="15 16" key="1">
    <citation type="journal article" date="2011" name="Proc. Natl. Acad. Sci. U.S.A.">
        <title>Evolutionary erosion of yeast sex chromosomes by mating-type switching accidents.</title>
        <authorList>
            <person name="Gordon J.L."/>
            <person name="Armisen D."/>
            <person name="Proux-Wera E."/>
            <person name="Oheigeartaigh S.S."/>
            <person name="Byrne K.P."/>
            <person name="Wolfe K.H."/>
        </authorList>
    </citation>
    <scope>NUCLEOTIDE SEQUENCE [LARGE SCALE GENOMIC DNA]</scope>
    <source>
        <strain evidence="16">ATCC 34711 / CBS 6284 / DSM 70876 / NBRC 10599 / NRRL Y-10934 / UCD 77-7</strain>
    </source>
</reference>
<evidence type="ECO:0000256" key="1">
    <source>
        <dbReference type="ARBA" id="ARBA00001961"/>
    </source>
</evidence>
<evidence type="ECO:0000256" key="6">
    <source>
        <dbReference type="ARBA" id="ARBA00022964"/>
    </source>
</evidence>
<keyword evidence="16" id="KW-1185">Reference proteome</keyword>
<evidence type="ECO:0000259" key="14">
    <source>
        <dbReference type="PROSITE" id="PS51471"/>
    </source>
</evidence>
<dbReference type="InterPro" id="IPR051842">
    <property type="entry name" value="uS12_prolyl_hydroxylase"/>
</dbReference>
<dbReference type="GO" id="GO:0071456">
    <property type="term" value="P:cellular response to hypoxia"/>
    <property type="evidence" value="ECO:0007669"/>
    <property type="project" value="EnsemblFungi"/>
</dbReference>
<dbReference type="GeneID" id="14495954"/>
<evidence type="ECO:0000256" key="9">
    <source>
        <dbReference type="ARBA" id="ARBA00023242"/>
    </source>
</evidence>
<dbReference type="STRING" id="1071380.I2H3G6"/>
<accession>I2H3G6</accession>
<dbReference type="PANTHER" id="PTHR12117">
    <property type="entry name" value="HISTONE ACETYLTRANSFERASE COMPLEX"/>
    <property type="match status" value="1"/>
</dbReference>
<feature type="region of interest" description="Disordered" evidence="13">
    <location>
        <begin position="1"/>
        <end position="20"/>
    </location>
</feature>
<organism evidence="15 16">
    <name type="scientific">Henningerozyma blattae (strain ATCC 34711 / CBS 6284 / DSM 70876 / NBRC 10599 / NRRL Y-10934 / UCD 77-7)</name>
    <name type="common">Yeast</name>
    <name type="synonym">Tetrapisispora blattae</name>
    <dbReference type="NCBI Taxonomy" id="1071380"/>
    <lineage>
        <taxon>Eukaryota</taxon>
        <taxon>Fungi</taxon>
        <taxon>Dikarya</taxon>
        <taxon>Ascomycota</taxon>
        <taxon>Saccharomycotina</taxon>
        <taxon>Saccharomycetes</taxon>
        <taxon>Saccharomycetales</taxon>
        <taxon>Saccharomycetaceae</taxon>
        <taxon>Henningerozyma</taxon>
    </lineage>
</organism>
<dbReference type="OrthoDB" id="430522at2759"/>
<dbReference type="Proteomes" id="UP000002866">
    <property type="component" value="Chromosome 4"/>
</dbReference>
<evidence type="ECO:0000256" key="10">
    <source>
        <dbReference type="ARBA" id="ARBA00047444"/>
    </source>
</evidence>
<feature type="compositionally biased region" description="Polar residues" evidence="13">
    <location>
        <begin position="1"/>
        <end position="15"/>
    </location>
</feature>
<comment type="similarity">
    <text evidence="3">Belongs to the TPA1 family.</text>
</comment>
<dbReference type="GO" id="GO:0000288">
    <property type="term" value="P:nuclear-transcribed mRNA catabolic process, deadenylation-dependent decay"/>
    <property type="evidence" value="ECO:0007669"/>
    <property type="project" value="EnsemblFungi"/>
</dbReference>
<dbReference type="GO" id="GO:2000639">
    <property type="term" value="P:negative regulation of SREBP signaling pathway"/>
    <property type="evidence" value="ECO:0007669"/>
    <property type="project" value="EnsemblFungi"/>
</dbReference>
<name>I2H3G6_HENB6</name>
<dbReference type="EMBL" id="HE806319">
    <property type="protein sequence ID" value="CCH60918.1"/>
    <property type="molecule type" value="Genomic_DNA"/>
</dbReference>
<evidence type="ECO:0000256" key="12">
    <source>
        <dbReference type="ARBA" id="ARBA00081607"/>
    </source>
</evidence>